<evidence type="ECO:0000256" key="1">
    <source>
        <dbReference type="ARBA" id="ARBA00023002"/>
    </source>
</evidence>
<keyword evidence="1" id="KW-0560">Oxidoreductase</keyword>
<protein>
    <submittedName>
        <fullName evidence="2">Ni/Fe hydrogenase subunit alpha</fullName>
    </submittedName>
</protein>
<dbReference type="PROSITE" id="PS00508">
    <property type="entry name" value="NI_HGENASE_L_2"/>
    <property type="match status" value="1"/>
</dbReference>
<keyword evidence="3" id="KW-1185">Reference proteome</keyword>
<gene>
    <name evidence="2" type="ORF">ACFQ2S_17065</name>
</gene>
<dbReference type="Proteomes" id="UP001597108">
    <property type="component" value="Unassembled WGS sequence"/>
</dbReference>
<name>A0ABW3IUV2_9RHOB</name>
<dbReference type="InterPro" id="IPR029014">
    <property type="entry name" value="NiFe-Hase_large"/>
</dbReference>
<dbReference type="PANTHER" id="PTHR43600">
    <property type="entry name" value="COENZYME F420 HYDROGENASE, SUBUNIT ALPHA"/>
    <property type="match status" value="1"/>
</dbReference>
<dbReference type="EMBL" id="JBHTJT010000038">
    <property type="protein sequence ID" value="MFD0981350.1"/>
    <property type="molecule type" value="Genomic_DNA"/>
</dbReference>
<dbReference type="Gene3D" id="1.10.645.10">
    <property type="entry name" value="Cytochrome-c3 Hydrogenase, chain B"/>
    <property type="match status" value="1"/>
</dbReference>
<dbReference type="PANTHER" id="PTHR43600:SF4">
    <property type="entry name" value="CYTOSOLIC NIFE-HYDROGENASE, ALPHA SUBUNIT"/>
    <property type="match status" value="1"/>
</dbReference>
<organism evidence="2 3">
    <name type="scientific">Tropicimonas aquimaris</name>
    <dbReference type="NCBI Taxonomy" id="914152"/>
    <lineage>
        <taxon>Bacteria</taxon>
        <taxon>Pseudomonadati</taxon>
        <taxon>Pseudomonadota</taxon>
        <taxon>Alphaproteobacteria</taxon>
        <taxon>Rhodobacterales</taxon>
        <taxon>Roseobacteraceae</taxon>
        <taxon>Tropicimonas</taxon>
    </lineage>
</organism>
<dbReference type="Pfam" id="PF00374">
    <property type="entry name" value="NiFeSe_Hases"/>
    <property type="match status" value="2"/>
</dbReference>
<comment type="caution">
    <text evidence="2">The sequence shown here is derived from an EMBL/GenBank/DDBJ whole genome shotgun (WGS) entry which is preliminary data.</text>
</comment>
<evidence type="ECO:0000313" key="2">
    <source>
        <dbReference type="EMBL" id="MFD0981350.1"/>
    </source>
</evidence>
<evidence type="ECO:0000313" key="3">
    <source>
        <dbReference type="Proteomes" id="UP001597108"/>
    </source>
</evidence>
<reference evidence="3" key="1">
    <citation type="journal article" date="2019" name="Int. J. Syst. Evol. Microbiol.">
        <title>The Global Catalogue of Microorganisms (GCM) 10K type strain sequencing project: providing services to taxonomists for standard genome sequencing and annotation.</title>
        <authorList>
            <consortium name="The Broad Institute Genomics Platform"/>
            <consortium name="The Broad Institute Genome Sequencing Center for Infectious Disease"/>
            <person name="Wu L."/>
            <person name="Ma J."/>
        </authorList>
    </citation>
    <scope>NUCLEOTIDE SEQUENCE [LARGE SCALE GENOMIC DNA]</scope>
    <source>
        <strain evidence="3">CCUG 60524</strain>
    </source>
</reference>
<dbReference type="RefSeq" id="WP_386076286.1">
    <property type="nucleotide sequence ID" value="NZ_JBHTJT010000038.1"/>
</dbReference>
<dbReference type="InterPro" id="IPR018194">
    <property type="entry name" value="Ni-dep_hyd_lsu_Ni_BS"/>
</dbReference>
<dbReference type="SUPFAM" id="SSF56762">
    <property type="entry name" value="HydB/Nqo4-like"/>
    <property type="match status" value="1"/>
</dbReference>
<proteinExistence type="predicted"/>
<accession>A0ABW3IUV2</accession>
<sequence length="429" mass="47110">MSERTITLDALTRVEGEGTLDLTIRDGTVTHCAFRIFEPPRYFEALLRGRAASEAPDITARICGICPVAYVMSACQAMESGWGVTVSPEIHALRRMIYCGEWIQSHVLHAAMLHAPDFLGLNDAIEIAQVAPDTVRTALRLKALGSRLMEVIGGRAVHPVNTRLGGFFRAPESAAIASLIPELEWGVGAARSLALEFARFDFPADTGDYLFVSLIHPETYPILEGRIGSSEGLDIPVDAFHDHFCEDQVAHSTALHGRMRDGRRYLVGPLARYANNYVQLSETAKETAALCGLGTIERNPFRSILVRMVETQYACEEALRMARGYVPPDPAAMDMCPVAGVGEGCTEAPRGICHHRYRTDGDGIILEATIVPPTSQNQPQIEADLVRVAQANVDLDDDALRHRCEQTIRNYDPCISCATHFLKLKVDRG</sequence>
<dbReference type="InterPro" id="IPR001501">
    <property type="entry name" value="Ni-dep_hyd_lsu"/>
</dbReference>